<keyword evidence="7 13" id="KW-1133">Transmembrane helix</keyword>
<dbReference type="OrthoDB" id="8439544at2759"/>
<dbReference type="GO" id="GO:0032729">
    <property type="term" value="P:positive regulation of type II interferon production"/>
    <property type="evidence" value="ECO:0007669"/>
    <property type="project" value="TreeGrafter"/>
</dbReference>
<dbReference type="InterPro" id="IPR015632">
    <property type="entry name" value="CD2"/>
</dbReference>
<dbReference type="CTD" id="914"/>
<dbReference type="InterPro" id="IPR013783">
    <property type="entry name" value="Ig-like_fold"/>
</dbReference>
<comment type="subcellular location">
    <subcellularLocation>
        <location evidence="1">Cell membrane</location>
        <topology evidence="1">Single-pass type I membrane protein</topology>
    </subcellularLocation>
</comment>
<evidence type="ECO:0000256" key="13">
    <source>
        <dbReference type="SAM" id="Phobius"/>
    </source>
</evidence>
<dbReference type="InterPro" id="IPR008424">
    <property type="entry name" value="Ig_C2-set"/>
</dbReference>
<evidence type="ECO:0000313" key="16">
    <source>
        <dbReference type="Proteomes" id="UP000515203"/>
    </source>
</evidence>
<dbReference type="GO" id="GO:0098609">
    <property type="term" value="P:cell-cell adhesion"/>
    <property type="evidence" value="ECO:0007669"/>
    <property type="project" value="TreeGrafter"/>
</dbReference>
<dbReference type="FunCoup" id="A0A6P3FP77">
    <property type="interactions" value="288"/>
</dbReference>
<dbReference type="GeneID" id="101578048"/>
<evidence type="ECO:0000256" key="3">
    <source>
        <dbReference type="ARBA" id="ARBA00022692"/>
    </source>
</evidence>
<keyword evidence="8 13" id="KW-0472">Membrane</keyword>
<evidence type="ECO:0000256" key="9">
    <source>
        <dbReference type="ARBA" id="ARBA00023157"/>
    </source>
</evidence>
<organism evidence="16 17">
    <name type="scientific">Octodon degus</name>
    <name type="common">Degu</name>
    <name type="synonym">Sciurus degus</name>
    <dbReference type="NCBI Taxonomy" id="10160"/>
    <lineage>
        <taxon>Eukaryota</taxon>
        <taxon>Metazoa</taxon>
        <taxon>Chordata</taxon>
        <taxon>Craniata</taxon>
        <taxon>Vertebrata</taxon>
        <taxon>Euteleostomi</taxon>
        <taxon>Mammalia</taxon>
        <taxon>Eutheria</taxon>
        <taxon>Euarchontoglires</taxon>
        <taxon>Glires</taxon>
        <taxon>Rodentia</taxon>
        <taxon>Hystricomorpha</taxon>
        <taxon>Octodontidae</taxon>
        <taxon>Octodon</taxon>
    </lineage>
</organism>
<dbReference type="Gene3D" id="2.60.40.10">
    <property type="entry name" value="Immunoglobulins"/>
    <property type="match status" value="2"/>
</dbReference>
<feature type="transmembrane region" description="Helical" evidence="13">
    <location>
        <begin position="204"/>
        <end position="229"/>
    </location>
</feature>
<dbReference type="InParanoid" id="A0A6P3FP77"/>
<evidence type="ECO:0000256" key="5">
    <source>
        <dbReference type="ARBA" id="ARBA00022737"/>
    </source>
</evidence>
<keyword evidence="9" id="KW-1015">Disulfide bond</keyword>
<gene>
    <name evidence="17" type="primary">Cd2</name>
</gene>
<reference evidence="17" key="1">
    <citation type="submission" date="2025-08" db="UniProtKB">
        <authorList>
            <consortium name="RefSeq"/>
        </authorList>
    </citation>
    <scope>IDENTIFICATION</scope>
</reference>
<dbReference type="PANTHER" id="PTHR12080:SF54">
    <property type="entry name" value="T-CELL SURFACE ANTIGEN CD2"/>
    <property type="match status" value="1"/>
</dbReference>
<keyword evidence="11" id="KW-0393">Immunoglobulin domain</keyword>
<keyword evidence="2" id="KW-1003">Cell membrane</keyword>
<feature type="signal peptide" evidence="14">
    <location>
        <begin position="1"/>
        <end position="23"/>
    </location>
</feature>
<feature type="compositionally biased region" description="Pro residues" evidence="12">
    <location>
        <begin position="315"/>
        <end position="327"/>
    </location>
</feature>
<evidence type="ECO:0000256" key="2">
    <source>
        <dbReference type="ARBA" id="ARBA00022475"/>
    </source>
</evidence>
<dbReference type="GO" id="GO:0005886">
    <property type="term" value="C:plasma membrane"/>
    <property type="evidence" value="ECO:0007669"/>
    <property type="project" value="UniProtKB-SubCell"/>
</dbReference>
<keyword evidence="16" id="KW-1185">Reference proteome</keyword>
<name>A0A6P3FP77_OCTDE</name>
<dbReference type="SUPFAM" id="SSF48726">
    <property type="entry name" value="Immunoglobulin"/>
    <property type="match status" value="2"/>
</dbReference>
<evidence type="ECO:0000256" key="10">
    <source>
        <dbReference type="ARBA" id="ARBA00023180"/>
    </source>
</evidence>
<dbReference type="RefSeq" id="XP_004641776.1">
    <property type="nucleotide sequence ID" value="XM_004641719.2"/>
</dbReference>
<evidence type="ECO:0000256" key="8">
    <source>
        <dbReference type="ARBA" id="ARBA00023136"/>
    </source>
</evidence>
<keyword evidence="3 13" id="KW-0812">Transmembrane</keyword>
<dbReference type="AlphaFoldDB" id="A0A6P3FP77"/>
<feature type="domain" description="Immunoglobulin C2-set" evidence="15">
    <location>
        <begin position="129"/>
        <end position="198"/>
    </location>
</feature>
<feature type="chain" id="PRO_5027791333" evidence="14">
    <location>
        <begin position="24"/>
        <end position="340"/>
    </location>
</feature>
<dbReference type="PANTHER" id="PTHR12080">
    <property type="entry name" value="SIGNALING LYMPHOCYTIC ACTIVATION MOLECULE"/>
    <property type="match status" value="1"/>
</dbReference>
<sequence>MNLPYKHLASFFLLFSFSTKGSSLEDLSVIWGALGRDVSLNVPDFQMSDAINEVRWEREGRKVAQLRGKKPHQFYKTYEILQNGTLVIKHLERSFNSTYKVIIYNTNGTSVLDKEFHLRIQEMVSTPRISWDCSNKTLTCEVVNGTNPKLNLYPNGKYLINGPRKVFTYWWKKLPTAFNCTARNEVSEESSAGVISCSGKGLNLYIIIGLCGGSTLLVILVALSIYYICRRKKQNSRSHDEELELSTRSKKECPRPVHIQAPPTQTPAAARVPLPPSHRSQAPPHRPLTPVHHVQQRHQRRPPPSGTQVRQQKGPPLPKPRVQPKPPHGAAANSLSPASH</sequence>
<evidence type="ECO:0000256" key="14">
    <source>
        <dbReference type="SAM" id="SignalP"/>
    </source>
</evidence>
<keyword evidence="5" id="KW-0677">Repeat</keyword>
<dbReference type="Pfam" id="PF05790">
    <property type="entry name" value="C2-set"/>
    <property type="match status" value="1"/>
</dbReference>
<evidence type="ECO:0000256" key="12">
    <source>
        <dbReference type="SAM" id="MobiDB-lite"/>
    </source>
</evidence>
<evidence type="ECO:0000256" key="6">
    <source>
        <dbReference type="ARBA" id="ARBA00022889"/>
    </source>
</evidence>
<accession>A0A6P3FP77</accession>
<keyword evidence="10" id="KW-0325">Glycoprotein</keyword>
<keyword evidence="4 14" id="KW-0732">Signal</keyword>
<proteinExistence type="predicted"/>
<dbReference type="PRINTS" id="PR01870">
    <property type="entry name" value="CD2ANTIGEN"/>
</dbReference>
<evidence type="ECO:0000256" key="11">
    <source>
        <dbReference type="ARBA" id="ARBA00023319"/>
    </source>
</evidence>
<feature type="region of interest" description="Disordered" evidence="12">
    <location>
        <begin position="237"/>
        <end position="340"/>
    </location>
</feature>
<feature type="compositionally biased region" description="Basic and acidic residues" evidence="12">
    <location>
        <begin position="237"/>
        <end position="255"/>
    </location>
</feature>
<evidence type="ECO:0000313" key="17">
    <source>
        <dbReference type="RefSeq" id="XP_004641776.1"/>
    </source>
</evidence>
<protein>
    <submittedName>
        <fullName evidence="17">T-cell surface antigen CD2</fullName>
    </submittedName>
</protein>
<evidence type="ECO:0000256" key="4">
    <source>
        <dbReference type="ARBA" id="ARBA00022729"/>
    </source>
</evidence>
<feature type="compositionally biased region" description="Low complexity" evidence="12">
    <location>
        <begin position="260"/>
        <end position="270"/>
    </location>
</feature>
<dbReference type="InterPro" id="IPR015631">
    <property type="entry name" value="CD2/SLAM_rcpt"/>
</dbReference>
<dbReference type="InterPro" id="IPR036179">
    <property type="entry name" value="Ig-like_dom_sf"/>
</dbReference>
<evidence type="ECO:0000256" key="1">
    <source>
        <dbReference type="ARBA" id="ARBA00004251"/>
    </source>
</evidence>
<evidence type="ECO:0000256" key="7">
    <source>
        <dbReference type="ARBA" id="ARBA00022989"/>
    </source>
</evidence>
<dbReference type="Proteomes" id="UP000515203">
    <property type="component" value="Unplaced"/>
</dbReference>
<keyword evidence="6" id="KW-0130">Cell adhesion</keyword>
<evidence type="ECO:0000259" key="15">
    <source>
        <dbReference type="Pfam" id="PF05790"/>
    </source>
</evidence>
<dbReference type="GO" id="GO:0005102">
    <property type="term" value="F:signaling receptor binding"/>
    <property type="evidence" value="ECO:0007669"/>
    <property type="project" value="TreeGrafter"/>
</dbReference>